<feature type="compositionally biased region" description="Low complexity" evidence="2">
    <location>
        <begin position="633"/>
        <end position="649"/>
    </location>
</feature>
<feature type="compositionally biased region" description="Low complexity" evidence="2">
    <location>
        <begin position="701"/>
        <end position="719"/>
    </location>
</feature>
<feature type="region of interest" description="Disordered" evidence="2">
    <location>
        <begin position="86"/>
        <end position="129"/>
    </location>
</feature>
<reference evidence="4" key="1">
    <citation type="submission" date="2020-11" db="EMBL/GenBank/DDBJ databases">
        <authorList>
            <person name="Tran Van P."/>
        </authorList>
    </citation>
    <scope>NUCLEOTIDE SEQUENCE</scope>
</reference>
<feature type="domain" description="Chorein N-terminal" evidence="3">
    <location>
        <begin position="14"/>
        <end position="232"/>
    </location>
</feature>
<dbReference type="Pfam" id="PF12624">
    <property type="entry name" value="VPS13_N"/>
    <property type="match status" value="1"/>
</dbReference>
<accession>A0A7R8ZMM4</accession>
<feature type="compositionally biased region" description="Low complexity" evidence="2">
    <location>
        <begin position="103"/>
        <end position="114"/>
    </location>
</feature>
<proteinExistence type="predicted"/>
<evidence type="ECO:0000256" key="1">
    <source>
        <dbReference type="ARBA" id="ARBA00022448"/>
    </source>
</evidence>
<evidence type="ECO:0000256" key="2">
    <source>
        <dbReference type="SAM" id="MobiDB-lite"/>
    </source>
</evidence>
<dbReference type="PANTHER" id="PTHR12517:SF0">
    <property type="entry name" value="INTERMEMBRANE LIPID TRANSFER PROTEIN VPS13B"/>
    <property type="match status" value="1"/>
</dbReference>
<dbReference type="EMBL" id="OB660478">
    <property type="protein sequence ID" value="CAD7224978.1"/>
    <property type="molecule type" value="Genomic_DNA"/>
</dbReference>
<dbReference type="InterPro" id="IPR039782">
    <property type="entry name" value="VPS13B"/>
</dbReference>
<dbReference type="PANTHER" id="PTHR12517">
    <property type="entry name" value="VACUOLAR PROTEIN SORTING-ASSOCIATED PROTEIN 13B"/>
    <property type="match status" value="1"/>
</dbReference>
<protein>
    <recommendedName>
        <fullName evidence="3">Chorein N-terminal domain-containing protein</fullName>
    </recommendedName>
</protein>
<name>A0A7R8ZMM4_9CRUS</name>
<evidence type="ECO:0000259" key="3">
    <source>
        <dbReference type="Pfam" id="PF12624"/>
    </source>
</evidence>
<organism evidence="4">
    <name type="scientific">Cyprideis torosa</name>
    <dbReference type="NCBI Taxonomy" id="163714"/>
    <lineage>
        <taxon>Eukaryota</taxon>
        <taxon>Metazoa</taxon>
        <taxon>Ecdysozoa</taxon>
        <taxon>Arthropoda</taxon>
        <taxon>Crustacea</taxon>
        <taxon>Oligostraca</taxon>
        <taxon>Ostracoda</taxon>
        <taxon>Podocopa</taxon>
        <taxon>Podocopida</taxon>
        <taxon>Cytherocopina</taxon>
        <taxon>Cytheroidea</taxon>
        <taxon>Cytherideidae</taxon>
        <taxon>Cyprideis</taxon>
    </lineage>
</organism>
<keyword evidence="1" id="KW-0813">Transport</keyword>
<dbReference type="AlphaFoldDB" id="A0A7R8ZMM4"/>
<feature type="region of interest" description="Disordered" evidence="2">
    <location>
        <begin position="691"/>
        <end position="728"/>
    </location>
</feature>
<sequence>MSELPISQVIQREVSLWGGEAVFCNLDLRLDVIEKELDLPFRLINGHIHELRIRVPWTRITYEPVVITINTIEMVFGPQESNITAASLPSSRGKMSRSGTMTSLSRAASKASSLDKQSYPPPETPEDMEIPAGDSAGYIQKLIARIVQNVTIVCNNTIVKYVEDDMVFSMNIRSVVVESVNQEWKKAFVDVTQADPFLRRRMALTDLTMCLDQRNSAGYIEVYQEPILYRCSFELRILEQLDLVALAKGTAVPLWIHVSEFCDECHISLTTLQVPMALRLMKLIGDYCSGALIRKDDDDEDGDIPKPEVSVVPEPPAADASEETWSQWAWTWVSFAGDIDIHDEEARPGENSVSEKMQKRAAYYNWKRKRKLKAGIYIRKLTVTVKTLTAKEHRLVYSPFVQAELLDVMLEHRGVGCAQTNLCCGVRSIRVYPVSNTCVCGAHEEAPESCYLVLGGNGAQNNTSAETTLSKSYLDGSLFQELIPGDSATDATARLPGLADRKAPLFKIRDVPWEVRLSEQTGSVLLRRSPAFVLDRVYDLDLPSQLTETGYEEDEGIVLTQIMRDLENSDLPERSLVRVFIGQPVGVLSSGFLHRLEVVLCACARLLDSTPPPAAETQPGNMTPPFATPHSHSPGLSPRHSLRSSLSLPSSSLTPPIQVFEVVVLQPQIHLENGTHPKLKYDRGTELTSKPSFRWAQGARSPLSPSPSSAFLEQGLPSPSSKPPSLPKGPSLLLSCQSLSISCSMPMYPNKTPPLSEFLEAPPSFGSLTTPPLTAQMLGNSHSRVTFGVEAVSLSCNFQDHSLSHPMLLPCSPSLRVTVPINPPQILTRDILTCDFDLPRMDLTVAPEQVIRPVIDDCSTAAMY</sequence>
<feature type="region of interest" description="Disordered" evidence="2">
    <location>
        <begin position="612"/>
        <end position="649"/>
    </location>
</feature>
<feature type="region of interest" description="Disordered" evidence="2">
    <location>
        <begin position="296"/>
        <end position="316"/>
    </location>
</feature>
<dbReference type="OrthoDB" id="445152at2759"/>
<dbReference type="InterPro" id="IPR026854">
    <property type="entry name" value="VPS13_N"/>
</dbReference>
<evidence type="ECO:0000313" key="4">
    <source>
        <dbReference type="EMBL" id="CAD7224978.1"/>
    </source>
</evidence>
<gene>
    <name evidence="4" type="ORF">CTOB1V02_LOCUS2927</name>
</gene>